<dbReference type="Gene3D" id="2.40.330.10">
    <property type="entry name" value="DNA-binding pseudobarrel domain"/>
    <property type="match status" value="1"/>
</dbReference>
<protein>
    <recommendedName>
        <fullName evidence="6">TF-B3 domain-containing protein</fullName>
    </recommendedName>
</protein>
<keyword evidence="5" id="KW-0539">Nucleus</keyword>
<evidence type="ECO:0000313" key="7">
    <source>
        <dbReference type="EMBL" id="KAK7269226.1"/>
    </source>
</evidence>
<dbReference type="InterPro" id="IPR015300">
    <property type="entry name" value="DNA-bd_pseudobarrel_sf"/>
</dbReference>
<dbReference type="PROSITE" id="PS50863">
    <property type="entry name" value="B3"/>
    <property type="match status" value="1"/>
</dbReference>
<reference evidence="7 8" key="1">
    <citation type="submission" date="2024-01" db="EMBL/GenBank/DDBJ databases">
        <title>The genomes of 5 underutilized Papilionoideae crops provide insights into root nodulation and disease resistanc.</title>
        <authorList>
            <person name="Yuan L."/>
        </authorList>
    </citation>
    <scope>NUCLEOTIDE SEQUENCE [LARGE SCALE GENOMIC DNA]</scope>
    <source>
        <strain evidence="7">ZHUSHIDOU_FW_LH</strain>
        <tissue evidence="7">Leaf</tissue>
    </source>
</reference>
<gene>
    <name evidence="7" type="ORF">RIF29_21944</name>
</gene>
<comment type="subcellular location">
    <subcellularLocation>
        <location evidence="1">Nucleus</location>
    </subcellularLocation>
</comment>
<sequence>MAGNQAMEATTVLDELVTHYDATKEYFDVDNNFMAKFHNSLGVNWNIYTPEGRRFKFYFAQGFATLTGRVIAGWKDFCQEENINNGDRVVFHYLGFSKFKFIREAVPQNAQ</sequence>
<dbReference type="GO" id="GO:0003677">
    <property type="term" value="F:DNA binding"/>
    <property type="evidence" value="ECO:0007669"/>
    <property type="project" value="UniProtKB-KW"/>
</dbReference>
<comment type="caution">
    <text evidence="7">The sequence shown here is derived from an EMBL/GenBank/DDBJ whole genome shotgun (WGS) entry which is preliminary data.</text>
</comment>
<dbReference type="InterPro" id="IPR003340">
    <property type="entry name" value="B3_DNA-bd"/>
</dbReference>
<evidence type="ECO:0000259" key="6">
    <source>
        <dbReference type="PROSITE" id="PS50863"/>
    </source>
</evidence>
<evidence type="ECO:0000313" key="8">
    <source>
        <dbReference type="Proteomes" id="UP001372338"/>
    </source>
</evidence>
<dbReference type="EMBL" id="JAYWIO010000004">
    <property type="protein sequence ID" value="KAK7269226.1"/>
    <property type="molecule type" value="Genomic_DNA"/>
</dbReference>
<evidence type="ECO:0000256" key="3">
    <source>
        <dbReference type="ARBA" id="ARBA00023125"/>
    </source>
</evidence>
<evidence type="ECO:0000256" key="4">
    <source>
        <dbReference type="ARBA" id="ARBA00023163"/>
    </source>
</evidence>
<organism evidence="7 8">
    <name type="scientific">Crotalaria pallida</name>
    <name type="common">Smooth rattlebox</name>
    <name type="synonym">Crotalaria striata</name>
    <dbReference type="NCBI Taxonomy" id="3830"/>
    <lineage>
        <taxon>Eukaryota</taxon>
        <taxon>Viridiplantae</taxon>
        <taxon>Streptophyta</taxon>
        <taxon>Embryophyta</taxon>
        <taxon>Tracheophyta</taxon>
        <taxon>Spermatophyta</taxon>
        <taxon>Magnoliopsida</taxon>
        <taxon>eudicotyledons</taxon>
        <taxon>Gunneridae</taxon>
        <taxon>Pentapetalae</taxon>
        <taxon>rosids</taxon>
        <taxon>fabids</taxon>
        <taxon>Fabales</taxon>
        <taxon>Fabaceae</taxon>
        <taxon>Papilionoideae</taxon>
        <taxon>50 kb inversion clade</taxon>
        <taxon>genistoids sensu lato</taxon>
        <taxon>core genistoids</taxon>
        <taxon>Crotalarieae</taxon>
        <taxon>Crotalaria</taxon>
    </lineage>
</organism>
<keyword evidence="8" id="KW-1185">Reference proteome</keyword>
<evidence type="ECO:0000256" key="1">
    <source>
        <dbReference type="ARBA" id="ARBA00004123"/>
    </source>
</evidence>
<name>A0AAN9F5I3_CROPI</name>
<keyword evidence="3" id="KW-0238">DNA-binding</keyword>
<dbReference type="Pfam" id="PF02362">
    <property type="entry name" value="B3"/>
    <property type="match status" value="1"/>
</dbReference>
<dbReference type="AlphaFoldDB" id="A0AAN9F5I3"/>
<dbReference type="Proteomes" id="UP001372338">
    <property type="component" value="Unassembled WGS sequence"/>
</dbReference>
<dbReference type="SUPFAM" id="SSF101936">
    <property type="entry name" value="DNA-binding pseudobarrel domain"/>
    <property type="match status" value="1"/>
</dbReference>
<proteinExistence type="predicted"/>
<feature type="domain" description="TF-B3" evidence="6">
    <location>
        <begin position="12"/>
        <end position="107"/>
    </location>
</feature>
<keyword evidence="2" id="KW-0805">Transcription regulation</keyword>
<keyword evidence="4" id="KW-0804">Transcription</keyword>
<dbReference type="GO" id="GO:0005634">
    <property type="term" value="C:nucleus"/>
    <property type="evidence" value="ECO:0007669"/>
    <property type="project" value="UniProtKB-SubCell"/>
</dbReference>
<evidence type="ECO:0000256" key="5">
    <source>
        <dbReference type="ARBA" id="ARBA00023242"/>
    </source>
</evidence>
<accession>A0AAN9F5I3</accession>
<evidence type="ECO:0000256" key="2">
    <source>
        <dbReference type="ARBA" id="ARBA00023015"/>
    </source>
</evidence>